<dbReference type="Pfam" id="PF17479">
    <property type="entry name" value="DUF3048_C"/>
    <property type="match status" value="1"/>
</dbReference>
<evidence type="ECO:0000313" key="3">
    <source>
        <dbReference type="EMBL" id="SVA04936.1"/>
    </source>
</evidence>
<dbReference type="Pfam" id="PF11258">
    <property type="entry name" value="DUF3048"/>
    <property type="match status" value="1"/>
</dbReference>
<dbReference type="SUPFAM" id="SSF159774">
    <property type="entry name" value="YerB-like"/>
    <property type="match status" value="1"/>
</dbReference>
<evidence type="ECO:0000259" key="1">
    <source>
        <dbReference type="Pfam" id="PF11258"/>
    </source>
</evidence>
<gene>
    <name evidence="3" type="ORF">METZ01_LOCUS57790</name>
</gene>
<feature type="domain" description="DUF3048" evidence="1">
    <location>
        <begin position="276"/>
        <end position="410"/>
    </location>
</feature>
<dbReference type="InterPro" id="IPR035328">
    <property type="entry name" value="DUF3048_C"/>
</dbReference>
<protein>
    <submittedName>
        <fullName evidence="3">Uncharacterized protein</fullName>
    </submittedName>
</protein>
<dbReference type="AlphaFoldDB" id="A0A381SLQ1"/>
<dbReference type="EMBL" id="UINC01003280">
    <property type="protein sequence ID" value="SVA04936.1"/>
    <property type="molecule type" value="Genomic_DNA"/>
</dbReference>
<proteinExistence type="predicted"/>
<evidence type="ECO:0000259" key="2">
    <source>
        <dbReference type="Pfam" id="PF17479"/>
    </source>
</evidence>
<dbReference type="Gene3D" id="3.50.90.10">
    <property type="entry name" value="YerB-like"/>
    <property type="match status" value="1"/>
</dbReference>
<dbReference type="InterPro" id="IPR023158">
    <property type="entry name" value="YerB-like_sf"/>
</dbReference>
<accession>A0A381SLQ1</accession>
<feature type="domain" description="DUF3048" evidence="2">
    <location>
        <begin position="447"/>
        <end position="492"/>
    </location>
</feature>
<reference evidence="3" key="1">
    <citation type="submission" date="2018-05" db="EMBL/GenBank/DDBJ databases">
        <authorList>
            <person name="Lanie J.A."/>
            <person name="Ng W.-L."/>
            <person name="Kazmierczak K.M."/>
            <person name="Andrzejewski T.M."/>
            <person name="Davidsen T.M."/>
            <person name="Wayne K.J."/>
            <person name="Tettelin H."/>
            <person name="Glass J.I."/>
            <person name="Rusch D."/>
            <person name="Podicherti R."/>
            <person name="Tsui H.-C.T."/>
            <person name="Winkler M.E."/>
        </authorList>
    </citation>
    <scope>NUCLEOTIDE SEQUENCE</scope>
</reference>
<name>A0A381SLQ1_9ZZZZ</name>
<feature type="non-terminal residue" evidence="3">
    <location>
        <position position="503"/>
    </location>
</feature>
<dbReference type="InterPro" id="IPR021416">
    <property type="entry name" value="DUF3048_N"/>
</dbReference>
<sequence>MPTSTLDAVSHTSRRRLRVALPVAMLAFALVAVPAFAGPYDVEIAGLEADIASREADIANQQDLLADFIADRLDRIAGYEENLVDLDQQIVDTDALIGAKDTELRILPIRLELLADRFIHVLASRTEPAMLHQTMAIDAYLRNDERMNAVLTQSAHLTADSLEGVRDRMLYDSVIEESQRRLDLVDAELRLSGEAVRGLQILVAEAEERRLEAVDARSDTVDSKPPVRMAIAKERTAIAKERTAIADAIADAQTAIAGYEAEILRLERLAVTRTWTGLQGIDLERPALAVKIDNVTRAHPQSGVNAADVVYEEIVEGGVTRLVALFQSSSADMVGPVRSARTSDPPLLAGFDRPLFAYSGANRGTRTVLAESTITDVGYDALTDDYWRDRSRRPPHNLYTSTDALWAHHSGRTGVPPAPFIHRYPEQPLHPSAESASGVSIDFGLTEVDYDWDSAGWARTHGGNPHVDDKGMRVAPANVVVQFVTYGWSKADSRSPEARTTGT</sequence>
<organism evidence="3">
    <name type="scientific">marine metagenome</name>
    <dbReference type="NCBI Taxonomy" id="408172"/>
    <lineage>
        <taxon>unclassified sequences</taxon>
        <taxon>metagenomes</taxon>
        <taxon>ecological metagenomes</taxon>
    </lineage>
</organism>